<accession>A0A1F6DSU2</accession>
<dbReference type="GO" id="GO:0016757">
    <property type="term" value="F:glycosyltransferase activity"/>
    <property type="evidence" value="ECO:0007669"/>
    <property type="project" value="UniProtKB-KW"/>
</dbReference>
<protein>
    <recommendedName>
        <fullName evidence="4">Glycosyltransferase 2-like domain-containing protein</fullName>
    </recommendedName>
</protein>
<dbReference type="InterPro" id="IPR029044">
    <property type="entry name" value="Nucleotide-diphossugar_trans"/>
</dbReference>
<name>A0A1F6DSU2_9BACT</name>
<sequence length="232" mass="27240">MHQRFFSIIVPCYNEERLIDTTLTCLTSIDYPKDRCEIIVVENGSTDRTFEIAKKYAFGNCRVYQSPKGVSRARNFGISMCAPNTECAIWLDADTFLKPDILNAINAYLHAHPDADFGTTDVYLDDETRAGRFWSWYINVTDRFLRIMHRIHIVRSYLLDKVEYDVDLVSGEDVKYSRDLARYGTYFFMPTDQVITSARRFKHKGYIKMFFINMTSGLPRWILKKNSWETIR</sequence>
<dbReference type="SUPFAM" id="SSF53448">
    <property type="entry name" value="Nucleotide-diphospho-sugar transferases"/>
    <property type="match status" value="1"/>
</dbReference>
<dbReference type="PANTHER" id="PTHR43630:SF1">
    <property type="entry name" value="POLY-BETA-1,6-N-ACETYL-D-GLUCOSAMINE SYNTHASE"/>
    <property type="match status" value="1"/>
</dbReference>
<evidence type="ECO:0000256" key="1">
    <source>
        <dbReference type="ARBA" id="ARBA00006739"/>
    </source>
</evidence>
<dbReference type="PANTHER" id="PTHR43630">
    <property type="entry name" value="POLY-BETA-1,6-N-ACETYL-D-GLUCOSAMINE SYNTHASE"/>
    <property type="match status" value="1"/>
</dbReference>
<comment type="caution">
    <text evidence="5">The sequence shown here is derived from an EMBL/GenBank/DDBJ whole genome shotgun (WGS) entry which is preliminary data.</text>
</comment>
<evidence type="ECO:0000259" key="4">
    <source>
        <dbReference type="Pfam" id="PF00535"/>
    </source>
</evidence>
<keyword evidence="2" id="KW-0328">Glycosyltransferase</keyword>
<dbReference type="STRING" id="1798496.A3C94_00840"/>
<dbReference type="CDD" id="cd00761">
    <property type="entry name" value="Glyco_tranf_GTA_type"/>
    <property type="match status" value="1"/>
</dbReference>
<dbReference type="InterPro" id="IPR001173">
    <property type="entry name" value="Glyco_trans_2-like"/>
</dbReference>
<proteinExistence type="inferred from homology"/>
<comment type="similarity">
    <text evidence="1">Belongs to the glycosyltransferase 2 family.</text>
</comment>
<dbReference type="Proteomes" id="UP000177232">
    <property type="component" value="Unassembled WGS sequence"/>
</dbReference>
<dbReference type="Pfam" id="PF00535">
    <property type="entry name" value="Glycos_transf_2"/>
    <property type="match status" value="1"/>
</dbReference>
<keyword evidence="3" id="KW-0808">Transferase</keyword>
<dbReference type="AlphaFoldDB" id="A0A1F6DSU2"/>
<evidence type="ECO:0000313" key="5">
    <source>
        <dbReference type="EMBL" id="OGG64397.1"/>
    </source>
</evidence>
<dbReference type="Gene3D" id="3.90.550.10">
    <property type="entry name" value="Spore Coat Polysaccharide Biosynthesis Protein SpsA, Chain A"/>
    <property type="match status" value="1"/>
</dbReference>
<reference evidence="5 6" key="1">
    <citation type="journal article" date="2016" name="Nat. Commun.">
        <title>Thousands of microbial genomes shed light on interconnected biogeochemical processes in an aquifer system.</title>
        <authorList>
            <person name="Anantharaman K."/>
            <person name="Brown C.T."/>
            <person name="Hug L.A."/>
            <person name="Sharon I."/>
            <person name="Castelle C.J."/>
            <person name="Probst A.J."/>
            <person name="Thomas B.C."/>
            <person name="Singh A."/>
            <person name="Wilkins M.J."/>
            <person name="Karaoz U."/>
            <person name="Brodie E.L."/>
            <person name="Williams K.H."/>
            <person name="Hubbard S.S."/>
            <person name="Banfield J.F."/>
        </authorList>
    </citation>
    <scope>NUCLEOTIDE SEQUENCE [LARGE SCALE GENOMIC DNA]</scope>
</reference>
<evidence type="ECO:0000256" key="2">
    <source>
        <dbReference type="ARBA" id="ARBA00022676"/>
    </source>
</evidence>
<evidence type="ECO:0000313" key="6">
    <source>
        <dbReference type="Proteomes" id="UP000177232"/>
    </source>
</evidence>
<evidence type="ECO:0000256" key="3">
    <source>
        <dbReference type="ARBA" id="ARBA00022679"/>
    </source>
</evidence>
<feature type="domain" description="Glycosyltransferase 2-like" evidence="4">
    <location>
        <begin position="7"/>
        <end position="136"/>
    </location>
</feature>
<dbReference type="EMBL" id="MFLJ01000025">
    <property type="protein sequence ID" value="OGG64397.1"/>
    <property type="molecule type" value="Genomic_DNA"/>
</dbReference>
<gene>
    <name evidence="5" type="ORF">A3C94_00840</name>
</gene>
<organism evidence="5 6">
    <name type="scientific">Candidatus Kaiserbacteria bacterium RIFCSPHIGHO2_02_FULL_55_17</name>
    <dbReference type="NCBI Taxonomy" id="1798496"/>
    <lineage>
        <taxon>Bacteria</taxon>
        <taxon>Candidatus Kaiseribacteriota</taxon>
    </lineage>
</organism>